<feature type="chain" id="PRO_5035429145" evidence="1">
    <location>
        <begin position="25"/>
        <end position="124"/>
    </location>
</feature>
<gene>
    <name evidence="2" type="ORF">B0T11DRAFT_300723</name>
</gene>
<evidence type="ECO:0000313" key="2">
    <source>
        <dbReference type="EMBL" id="KAH7353607.1"/>
    </source>
</evidence>
<evidence type="ECO:0000313" key="3">
    <source>
        <dbReference type="Proteomes" id="UP000813385"/>
    </source>
</evidence>
<feature type="signal peptide" evidence="1">
    <location>
        <begin position="1"/>
        <end position="24"/>
    </location>
</feature>
<protein>
    <submittedName>
        <fullName evidence="2">Uncharacterized protein</fullName>
    </submittedName>
</protein>
<evidence type="ECO:0000256" key="1">
    <source>
        <dbReference type="SAM" id="SignalP"/>
    </source>
</evidence>
<dbReference type="AlphaFoldDB" id="A0A8K0T5K2"/>
<organism evidence="2 3">
    <name type="scientific">Plectosphaerella cucumerina</name>
    <dbReference type="NCBI Taxonomy" id="40658"/>
    <lineage>
        <taxon>Eukaryota</taxon>
        <taxon>Fungi</taxon>
        <taxon>Dikarya</taxon>
        <taxon>Ascomycota</taxon>
        <taxon>Pezizomycotina</taxon>
        <taxon>Sordariomycetes</taxon>
        <taxon>Hypocreomycetidae</taxon>
        <taxon>Glomerellales</taxon>
        <taxon>Plectosphaerellaceae</taxon>
        <taxon>Plectosphaerella</taxon>
    </lineage>
</organism>
<name>A0A8K0T5K2_9PEZI</name>
<sequence>MPWSTALALALQVCLLGCWRLVVRIEDAAGRTVAGTMSFQDHRWAAQLLWARWLVRERDDEANGEARERWHRSPHLRLAEGREAWTADDVFPYLMVDVRAHGLIWTNKGEGSGAESTPRMENVS</sequence>
<keyword evidence="1" id="KW-0732">Signal</keyword>
<proteinExistence type="predicted"/>
<dbReference type="EMBL" id="JAGPXD010000005">
    <property type="protein sequence ID" value="KAH7353607.1"/>
    <property type="molecule type" value="Genomic_DNA"/>
</dbReference>
<keyword evidence="3" id="KW-1185">Reference proteome</keyword>
<dbReference type="Proteomes" id="UP000813385">
    <property type="component" value="Unassembled WGS sequence"/>
</dbReference>
<reference evidence="2" key="1">
    <citation type="journal article" date="2021" name="Nat. Commun.">
        <title>Genetic determinants of endophytism in the Arabidopsis root mycobiome.</title>
        <authorList>
            <person name="Mesny F."/>
            <person name="Miyauchi S."/>
            <person name="Thiergart T."/>
            <person name="Pickel B."/>
            <person name="Atanasova L."/>
            <person name="Karlsson M."/>
            <person name="Huettel B."/>
            <person name="Barry K.W."/>
            <person name="Haridas S."/>
            <person name="Chen C."/>
            <person name="Bauer D."/>
            <person name="Andreopoulos W."/>
            <person name="Pangilinan J."/>
            <person name="LaButti K."/>
            <person name="Riley R."/>
            <person name="Lipzen A."/>
            <person name="Clum A."/>
            <person name="Drula E."/>
            <person name="Henrissat B."/>
            <person name="Kohler A."/>
            <person name="Grigoriev I.V."/>
            <person name="Martin F.M."/>
            <person name="Hacquard S."/>
        </authorList>
    </citation>
    <scope>NUCLEOTIDE SEQUENCE</scope>
    <source>
        <strain evidence="2">MPI-CAGE-AT-0016</strain>
    </source>
</reference>
<accession>A0A8K0T5K2</accession>
<comment type="caution">
    <text evidence="2">The sequence shown here is derived from an EMBL/GenBank/DDBJ whole genome shotgun (WGS) entry which is preliminary data.</text>
</comment>